<dbReference type="Gene3D" id="2.10.50.10">
    <property type="entry name" value="Tumor Necrosis Factor Receptor, subunit A, domain 2"/>
    <property type="match status" value="11"/>
</dbReference>
<comment type="caution">
    <text evidence="5">The sequence shown here is derived from an EMBL/GenBank/DDBJ whole genome shotgun (WGS) entry which is preliminary data.</text>
</comment>
<evidence type="ECO:0000313" key="6">
    <source>
        <dbReference type="Proteomes" id="UP000239649"/>
    </source>
</evidence>
<feature type="compositionally biased region" description="Low complexity" evidence="3">
    <location>
        <begin position="1813"/>
        <end position="1825"/>
    </location>
</feature>
<feature type="compositionally biased region" description="Low complexity" evidence="3">
    <location>
        <begin position="1794"/>
        <end position="1806"/>
    </location>
</feature>
<dbReference type="EMBL" id="LHPF02000001">
    <property type="protein sequence ID" value="PSC76441.1"/>
    <property type="molecule type" value="Genomic_DNA"/>
</dbReference>
<dbReference type="Gene3D" id="3.40.50.300">
    <property type="entry name" value="P-loop containing nucleotide triphosphate hydrolases"/>
    <property type="match status" value="2"/>
</dbReference>
<dbReference type="InterPro" id="IPR030389">
    <property type="entry name" value="G_FEOB_dom"/>
</dbReference>
<evidence type="ECO:0000256" key="3">
    <source>
        <dbReference type="SAM" id="MobiDB-lite"/>
    </source>
</evidence>
<dbReference type="InterPro" id="IPR009030">
    <property type="entry name" value="Growth_fac_rcpt_cys_sf"/>
</dbReference>
<protein>
    <submittedName>
        <fullName evidence="5">Nucleolar GTP-binding 1</fullName>
    </submittedName>
</protein>
<feature type="region of interest" description="Disordered" evidence="3">
    <location>
        <begin position="416"/>
        <end position="486"/>
    </location>
</feature>
<dbReference type="Pfam" id="PF02421">
    <property type="entry name" value="FeoB_N"/>
    <property type="match status" value="1"/>
</dbReference>
<evidence type="ECO:0000256" key="1">
    <source>
        <dbReference type="ARBA" id="ARBA00022741"/>
    </source>
</evidence>
<dbReference type="SUPFAM" id="SSF57184">
    <property type="entry name" value="Growth factor receptor domain"/>
    <property type="match status" value="9"/>
</dbReference>
<evidence type="ECO:0000313" key="5">
    <source>
        <dbReference type="EMBL" id="PSC76441.1"/>
    </source>
</evidence>
<dbReference type="Pfam" id="PF17835">
    <property type="entry name" value="NOG1_N"/>
    <property type="match status" value="2"/>
</dbReference>
<gene>
    <name evidence="5" type="primary">g322</name>
    <name evidence="5" type="ORF">C2E20_0322</name>
</gene>
<reference evidence="5 6" key="1">
    <citation type="journal article" date="2018" name="Plant J.">
        <title>Genome sequences of Chlorella sorokiniana UTEX 1602 and Micractinium conductrix SAG 241.80: implications to maltose excretion by a green alga.</title>
        <authorList>
            <person name="Arriola M.B."/>
            <person name="Velmurugan N."/>
            <person name="Zhang Y."/>
            <person name="Plunkett M.H."/>
            <person name="Hondzo H."/>
            <person name="Barney B.M."/>
        </authorList>
    </citation>
    <scope>NUCLEOTIDE SEQUENCE [LARGE SCALE GENOMIC DNA]</scope>
    <source>
        <strain evidence="5 6">SAG 241.80</strain>
    </source>
</reference>
<organism evidence="5 6">
    <name type="scientific">Micractinium conductrix</name>
    <dbReference type="NCBI Taxonomy" id="554055"/>
    <lineage>
        <taxon>Eukaryota</taxon>
        <taxon>Viridiplantae</taxon>
        <taxon>Chlorophyta</taxon>
        <taxon>core chlorophytes</taxon>
        <taxon>Trebouxiophyceae</taxon>
        <taxon>Chlorellales</taxon>
        <taxon>Chlorellaceae</taxon>
        <taxon>Chlorella clade</taxon>
        <taxon>Micractinium</taxon>
    </lineage>
</organism>
<sequence>MQLQAVALAAAAAQGRLLGRLLRLGAPQAAGTLPAYHPRRLRSAVAAASRNGGAGGGGVAAAAAADAPLELELDEELKCGLEASFEDDLEATVLDVLPRKLGIEVEGASRTGAFQRLPMVSPSKELLQSAVRRAERTPYNKKIKNEAQKSKNRAARALDTLMKELCVPLGAYIKGFPPPARLHPFELALLELTVGPGTYERVLARVEALRRSTVEVGKAYATRASRAMNKKDAVALQEEGFARLQAVFSRGSYAVDELKDVARSLRRLPVVEPELPTVALVGAPNVGKSSLVQLLSSGLPEVQNYPFTTRSIKMGHFYVSNRRHQVTDTPGLLNRPEEDRNAMEHLTLACLQHLPTAVLFVTDLTGECGTTVANQWAIREELKARFPDKPWVDVLSKADLLEEELFEADELLRRSAQQQQQQQQQGAPQAGGGQQEQQDQKGVAQKQHTAASSKYQQQEQVGNDEQQGQPAAAAPRHAGQHAAQQHRVTTAAAFAAALPAALRVSSTSGEGIDSLKLSMLAMLEQYQLWKHSGEEAGPLIAHTKLAMAMPRRAAALAFCLLALAGSASAACSTYAGSFKLDLVETNAASDPISKCLSSMRITIAEGSTNCEVTLTPLEGDHNYVPAMWGTNAYALKSECPVEARTPTGATAVADATAATIAADIAAAINTHVYGTTAGAGATASVNTFPDLPSSGTVDLARTTGGLIWKYAVTESTKAATATELTCSGAATTICKTDLAVSCSAGAYGIIAGSYKICSLCPAGTYGDGVTCTACAAGTASASVGADAVGDCAACDAGGVYAEPGSSDCLLCPAGTYKGVGDSGADCAPCADNSWSWIPGATTCLTCVKGVPEGASLNAASSGYHVLSIKSGSEGSLTTCPLAATYKPYMYGQCAMTATATQFSVFVDYDCSVTISPIGDPACAEPGSEVYNYEEQKIYGYYAAVGSIRSLLPTEGTGYSSSFLFSLDSASSNDLTLAFTSATTDPAAKAAAETVAACTGTVTVTGGKVAAAGTVPADATNCPDGSVYDDAQYCLPCPTGSYCATGVNNQCAEDTANPLVGKILVGACTDCVHTPAEDAMTSLAGADYCTIPWFDITCKTAGTEYDDSSRSCIDCAAGYKRTAADVANVNIPPTCIQCTAGTYATSTTANCVDCPPNTVAPVDGLTACLACPKGSVVSTTSTVARTECDACPPGEYALDVAGTMTCTICPAGTYRSGDASPENNVCKPIPAGFRELAGTTYPRSEIVPCAPGTVSYWSGANRVPATTDATTAQSCAVCADNTYAPRKGMQKCLACKAGTQPNTPNGAAGPTECTVCDTNKFRSAFKTDATCTACTDGSEVGPSNHAACTLCRPGYTRDATQVLDNCVACVKNTYQPKAGQTACIDCPVGYETRDDANTACTACPKGFYKNEKGLNNMCVEAPAGTYINTTAATSYKPCPVGTFSAETGSDSCDICAPGAYANTVGSKSCKTCPAGTFSGGRASTCVSCKPGYYAASGSGACSPCKAGFYSKDVRAATCSACPIGFQCPLLATKAPAQCRRGYFSNKEGAKLCSPCPINTRASGLGASKCVPCAAGTNTRGLAGQSACQAVGKAYATRASRAMNKKDAVALPEEGFARLQAVFSRGSYAVDELKDVARSLRRLPVVEPELPTVALVGAPNVGKSSLVQLLSSGLPEVQNYPFTTRSIKMGHFYVSNRRHQVHRCALGYTPGLLNRPEEDRNAMEHLTLACLQHLPTAVLFVTDLTGECGTTVANQWAIREELKARFPDKPWVDVLSKADLLEEELFEADELLRRSAQQQQQQQQQGAPQAGGGQQEQQDQKGVAQKQHTAASSKYQQQEQVGNDEQQGQPAAAAPRHAGQHAAQQHRVTTAAAFAAALPAALRVSSTSGEGIDSLKLSMLAMLEQYQLWKHSGEEAGPLIAHTKLAMAMPRRAAALAFCLLALAGSASAACSTYAGSFKLDLVETNAASDPISKCLSSMRITIAEGSTNCEVTLTPLEGDHNYVPAMWGTNAYALKSECPVEARTPTGATAVADATAATIAADIAAAINTHVYGTTAGAGATASVNTFPDLPSSGTVDLARTTGGLIWKYAVTESTKAATATELTCSGAATTICKTDLAVSCSAGAYGIIAGSYKICSLCPAGTYGDGVTCTACAAGTASASVGADAVGDCAACDAGGVYAEPGSSDCLLCPAGTYKGVGDSGADCAPCADNSWSWIPGATTCLTCVKGVPEGASLNAASSGYHVLSIKSGSEGSLTTCPLAATYKPYMYGQCAMTATATQFSVFVDYDCSVTISPIGDPACAEPGSEVYNYEEQKIYGYYAAVGSIRSLLPTEGTGYSSSFLFSLDSASSNDLTLAFTSATTDPAAKAAAETVAACTGTVTVTGGKVAAAGTVPADATNCPDGSVYDDAQYCLPCPTGSYCATGVNNQCAEDTANPLVGKILVGACTDCVHTPTEDAMTSLAGADYCTIPWFDITCKTAGTEYDDSSRSCIDCAAGYKRTAADVANVNIPPTCIQCTAGTYATSTTANCVDCPPNTVAPVDGLTACLACPKGSVVSTTSTVARTECDACPPGEYALDVAGTMTCTICPAGTYRSGDASPENNVCKPIPAGFRELAGTTYPRSEIVPCAPGTVSYWSGANRVPATTDATTAQSCAVCADNTYAPRKGMQKCLACKAGTQPNTPNGAAGPTECTVCDTNKFRSAFKTDATCTACTDGSEVGPSNHAACTLCRPGYTRDATQVLDNCFACVKNTYQPKAGQTACIDCPVGYETRDDANTACTACPKGFYKNEKGLNNMCVEAPAGTYINTTAATSYKPCPVGTFSAETGSDSCDICAPGAYANTVGSKSCKTCPAGTFSGGRASTCVSCKPGYYAASGSGACSPCKAGFYSKDVRAATCSACPIGFQCPLLATKAPTQCRRGYFSNKEGAKLCSPCPINTYASGLGASKCVPCAAGTNTRGLAGQSACQAVRTKTLRLSMF</sequence>
<feature type="region of interest" description="Disordered" evidence="3">
    <location>
        <begin position="1794"/>
        <end position="1864"/>
    </location>
</feature>
<feature type="compositionally biased region" description="Low complexity" evidence="3">
    <location>
        <begin position="416"/>
        <end position="428"/>
    </location>
</feature>
<dbReference type="Gene3D" id="1.20.120.1190">
    <property type="match status" value="1"/>
</dbReference>
<dbReference type="PANTHER" id="PTHR45759">
    <property type="entry name" value="NUCLEOLAR GTP-BINDING PROTEIN 1"/>
    <property type="match status" value="1"/>
</dbReference>
<dbReference type="InterPro" id="IPR006212">
    <property type="entry name" value="Furin_repeat"/>
</dbReference>
<dbReference type="InterPro" id="IPR027417">
    <property type="entry name" value="P-loop_NTPase"/>
</dbReference>
<feature type="compositionally biased region" description="Low complexity" evidence="3">
    <location>
        <begin position="1834"/>
        <end position="1864"/>
    </location>
</feature>
<evidence type="ECO:0000256" key="2">
    <source>
        <dbReference type="ARBA" id="ARBA00023134"/>
    </source>
</evidence>
<dbReference type="SMART" id="SM01411">
    <property type="entry name" value="Ephrin_rec_like"/>
    <property type="match status" value="22"/>
</dbReference>
<name>A0A2P6VQU0_9CHLO</name>
<dbReference type="PRINTS" id="PR00326">
    <property type="entry name" value="GTP1OBG"/>
</dbReference>
<dbReference type="InterPro" id="IPR031167">
    <property type="entry name" value="G_OBG"/>
</dbReference>
<dbReference type="PROSITE" id="PS51710">
    <property type="entry name" value="G_OBG"/>
    <property type="match status" value="1"/>
</dbReference>
<dbReference type="SMART" id="SM00261">
    <property type="entry name" value="FU"/>
    <property type="match status" value="6"/>
</dbReference>
<dbReference type="Proteomes" id="UP000239649">
    <property type="component" value="Unassembled WGS sequence"/>
</dbReference>
<feature type="compositionally biased region" description="Low complexity" evidence="3">
    <location>
        <begin position="456"/>
        <end position="486"/>
    </location>
</feature>
<dbReference type="Pfam" id="PF06858">
    <property type="entry name" value="NOG1"/>
    <property type="match status" value="2"/>
</dbReference>
<keyword evidence="2" id="KW-0342">GTP-binding</keyword>
<proteinExistence type="predicted"/>
<dbReference type="InterPro" id="IPR041623">
    <property type="entry name" value="NOG1_N"/>
</dbReference>
<dbReference type="Pfam" id="PF07699">
    <property type="entry name" value="Ephrin_rec_like"/>
    <property type="match status" value="7"/>
</dbReference>
<dbReference type="InterPro" id="IPR011641">
    <property type="entry name" value="Tyr-kin_ephrin_A/B_rcpt-like"/>
</dbReference>
<feature type="compositionally biased region" description="Low complexity" evidence="3">
    <location>
        <begin position="435"/>
        <end position="447"/>
    </location>
</feature>
<dbReference type="SUPFAM" id="SSF52540">
    <property type="entry name" value="P-loop containing nucleoside triphosphate hydrolases"/>
    <property type="match status" value="2"/>
</dbReference>
<feature type="domain" description="OBG-type G" evidence="4">
    <location>
        <begin position="276"/>
        <end position="333"/>
    </location>
</feature>
<dbReference type="InterPro" id="IPR006073">
    <property type="entry name" value="GTP-bd"/>
</dbReference>
<keyword evidence="6" id="KW-1185">Reference proteome</keyword>
<keyword evidence="1" id="KW-0547">Nucleotide-binding</keyword>
<dbReference type="InterPro" id="IPR010674">
    <property type="entry name" value="NOG1_Rossman_fold_dom"/>
</dbReference>
<evidence type="ECO:0000259" key="4">
    <source>
        <dbReference type="PROSITE" id="PS51710"/>
    </source>
</evidence>
<dbReference type="STRING" id="554055.A0A2P6VQU0"/>
<dbReference type="GO" id="GO:0005525">
    <property type="term" value="F:GTP binding"/>
    <property type="evidence" value="ECO:0007669"/>
    <property type="project" value="UniProtKB-KW"/>
</dbReference>
<accession>A0A2P6VQU0</accession>
<dbReference type="OrthoDB" id="415015at2759"/>